<dbReference type="SMR" id="D8PY14"/>
<dbReference type="Proteomes" id="UP000007431">
    <property type="component" value="Unassembled WGS sequence"/>
</dbReference>
<dbReference type="eggNOG" id="KOG1663">
    <property type="taxonomic scope" value="Eukaryota"/>
</dbReference>
<evidence type="ECO:0000256" key="2">
    <source>
        <dbReference type="ARBA" id="ARBA00022679"/>
    </source>
</evidence>
<keyword evidence="2" id="KW-0808">Transferase</keyword>
<reference evidence="10 11" key="1">
    <citation type="journal article" date="2010" name="Nat. Biotechnol.">
        <title>Genome sequence of the model mushroom Schizophyllum commune.</title>
        <authorList>
            <person name="Ohm R.A."/>
            <person name="de Jong J.F."/>
            <person name="Lugones L.G."/>
            <person name="Aerts A."/>
            <person name="Kothe E."/>
            <person name="Stajich J.E."/>
            <person name="de Vries R.P."/>
            <person name="Record E."/>
            <person name="Levasseur A."/>
            <person name="Baker S.E."/>
            <person name="Bartholomew K.A."/>
            <person name="Coutinho P.M."/>
            <person name="Erdmann S."/>
            <person name="Fowler T.J."/>
            <person name="Gathman A.C."/>
            <person name="Lombard V."/>
            <person name="Henrissat B."/>
            <person name="Knabe N."/>
            <person name="Kuees U."/>
            <person name="Lilly W.W."/>
            <person name="Lindquist E."/>
            <person name="Lucas S."/>
            <person name="Magnuson J.K."/>
            <person name="Piumi F."/>
            <person name="Raudaskoski M."/>
            <person name="Salamov A."/>
            <person name="Schmutz J."/>
            <person name="Schwarze F.W.M.R."/>
            <person name="vanKuyk P.A."/>
            <person name="Horton J.S."/>
            <person name="Grigoriev I.V."/>
            <person name="Woesten H.A.B."/>
        </authorList>
    </citation>
    <scope>NUCLEOTIDE SEQUENCE [LARGE SCALE GENOMIC DNA]</scope>
    <source>
        <strain evidence="11">H4-8 / FGSC 9210</strain>
    </source>
</reference>
<dbReference type="InterPro" id="IPR036864">
    <property type="entry name" value="Zn2-C6_fun-type_DNA-bd_sf"/>
</dbReference>
<dbReference type="Gene3D" id="4.10.240.10">
    <property type="entry name" value="Zn(2)-C6 fungal-type DNA-binding domain"/>
    <property type="match status" value="1"/>
</dbReference>
<dbReference type="SUPFAM" id="SSF53335">
    <property type="entry name" value="S-adenosyl-L-methionine-dependent methyltransferases"/>
    <property type="match status" value="1"/>
</dbReference>
<evidence type="ECO:0008006" key="12">
    <source>
        <dbReference type="Google" id="ProtNLM"/>
    </source>
</evidence>
<dbReference type="OrthoDB" id="4456959at2759"/>
<evidence type="ECO:0000313" key="10">
    <source>
        <dbReference type="EMBL" id="EFI99769.1"/>
    </source>
</evidence>
<dbReference type="Gene3D" id="3.40.50.150">
    <property type="entry name" value="Vaccinia Virus protein VP39"/>
    <property type="match status" value="1"/>
</dbReference>
<dbReference type="GeneID" id="9586021"/>
<dbReference type="InterPro" id="IPR050987">
    <property type="entry name" value="AtrR-like"/>
</dbReference>
<dbReference type="InterPro" id="IPR029063">
    <property type="entry name" value="SAM-dependent_MTases_sf"/>
</dbReference>
<evidence type="ECO:0000256" key="5">
    <source>
        <dbReference type="ARBA" id="ARBA00023242"/>
    </source>
</evidence>
<dbReference type="GO" id="GO:0006351">
    <property type="term" value="P:DNA-templated transcription"/>
    <property type="evidence" value="ECO:0007669"/>
    <property type="project" value="InterPro"/>
</dbReference>
<keyword evidence="4" id="KW-0479">Metal-binding</keyword>
<evidence type="ECO:0000256" key="4">
    <source>
        <dbReference type="ARBA" id="ARBA00022723"/>
    </source>
</evidence>
<dbReference type="Pfam" id="PF01596">
    <property type="entry name" value="Methyltransf_3"/>
    <property type="match status" value="1"/>
</dbReference>
<dbReference type="OMA" id="IRCDGRP"/>
<dbReference type="GO" id="GO:0008171">
    <property type="term" value="F:O-methyltransferase activity"/>
    <property type="evidence" value="ECO:0007669"/>
    <property type="project" value="InterPro"/>
</dbReference>
<dbReference type="SMART" id="SM00906">
    <property type="entry name" value="Fungal_trans"/>
    <property type="match status" value="1"/>
</dbReference>
<dbReference type="GO" id="GO:0003677">
    <property type="term" value="F:DNA binding"/>
    <property type="evidence" value="ECO:0007669"/>
    <property type="project" value="InterPro"/>
</dbReference>
<feature type="domain" description="Xylanolytic transcriptional activator regulatory" evidence="9">
    <location>
        <begin position="560"/>
        <end position="631"/>
    </location>
</feature>
<feature type="domain" description="Zn(2)-C6 fungal-type" evidence="8">
    <location>
        <begin position="250"/>
        <end position="295"/>
    </location>
</feature>
<sequence>MVSGTPASADIWAASDAYHTRFLLGGPDPALDFALSNSAKNDLPDIAVSPAQGKLLNLLARSLHAKRIVEVGTLGGYSTIWLARAVGEGGKVVTFELEEKHARVARENLANAGVGERVEVVVGPAAESLAKTAGDGTFDFAFIDADKQSNVTYVKECKRLVKSGGVIIVDNVVRNGQVIDEANDHPSNVGVRELLKYLQADTETEATTVPTADSKGFDGWILTLSHKPDPLRNTVNSTMEPEERARTKKRRMRGACDNCKKRKSDSSKMPNNQCSTCTQLKVECTHAEMTKSLGSAKSYVETLERRLKVLERLFRKYLPGLDLNHEVDKAIAIEDDESEDETLLRNDDDSPEARLVSKLDKLQLAPDERVFFGKSSSVMLIKAALDIKHQYHIQSGAEPPDSAYARPKIRSEFLYPRTWQLRAQDATGSTLGTGTLGLSFRFPEADLLDKLVELYFEHVNLYFPLLHRPTFIRLIEEGTYLRDRHFAYVLLLVLGLGSRYSDDPRVLVDGTADLHSAGWKYVSQVTQIRPAMAVRPSLYEVQAYCLLTLWIDGSSMPMGTWTEIGVGLRRAMEVGAHRRKHGKPTRQLELWKRAFWVLLCQDVYLSALYGQSVTLSTDMYDQDLCVPVDDEYWETGNPETCFVQPEGKPSKVEYFNEYIKLMEIYLTAMRSIYYTRKPILTTACPTDQQTVTMLDSALNSWSNGLPPHLKWNPKEKDRITFEHAACLYTTYLHLQIFVHKPFITPLNARSKLNFPSLAICTSAARACARVMDARSQRDAVALPQFHIPVAIAGFILVLNLWTGKHASLQPNPRDLDDVYKCMRMLRACEERWHSAGRQYDCLRHLANAAEVGMPTWEVYENASKKRKRVGEEGASQDGSPATTNSSLEVVTPQTTSALQAAATVAGPVASPEPPNIADSAGMLDFGMNYNQPFPADASSLDGLSGSTFSTATLSSVPQSQFGGDALAGIDFGLGSNSHSLSSNSLSSGLDSLAGSVNGASPDGAAALQGDAGSSSLGLAPYDNFQFSFNMPAPPGLNMLMWNSMSLEMGNEDSWTQLLTGLQSLTPVRRGDDESASLRTPWVATLTLA</sequence>
<evidence type="ECO:0000313" key="11">
    <source>
        <dbReference type="Proteomes" id="UP000007431"/>
    </source>
</evidence>
<dbReference type="KEGG" id="scm:SCHCO_02664870"/>
<dbReference type="SUPFAM" id="SSF57701">
    <property type="entry name" value="Zn2/Cys6 DNA-binding domain"/>
    <property type="match status" value="1"/>
</dbReference>
<feature type="compositionally biased region" description="Polar residues" evidence="7">
    <location>
        <begin position="876"/>
        <end position="886"/>
    </location>
</feature>
<dbReference type="PANTHER" id="PTHR46910:SF38">
    <property type="entry name" value="ZN(2)-C6 FUNGAL-TYPE DOMAIN-CONTAINING PROTEIN"/>
    <property type="match status" value="1"/>
</dbReference>
<dbReference type="VEuPathDB" id="FungiDB:SCHCODRAFT_02664870"/>
<keyword evidence="3" id="KW-0949">S-adenosyl-L-methionine</keyword>
<dbReference type="CDD" id="cd02440">
    <property type="entry name" value="AdoMet_MTases"/>
    <property type="match status" value="1"/>
</dbReference>
<dbReference type="PANTHER" id="PTHR46910">
    <property type="entry name" value="TRANSCRIPTION FACTOR PDR1"/>
    <property type="match status" value="1"/>
</dbReference>
<dbReference type="RefSeq" id="XP_003034672.1">
    <property type="nucleotide sequence ID" value="XM_003034626.1"/>
</dbReference>
<dbReference type="Pfam" id="PF04082">
    <property type="entry name" value="Fungal_trans"/>
    <property type="match status" value="1"/>
</dbReference>
<proteinExistence type="inferred from homology"/>
<protein>
    <recommendedName>
        <fullName evidence="12">Zn(2)-C6 fungal-type domain-containing protein</fullName>
    </recommendedName>
</protein>
<evidence type="ECO:0000256" key="6">
    <source>
        <dbReference type="ARBA" id="ARBA00023453"/>
    </source>
</evidence>
<dbReference type="GO" id="GO:0032259">
    <property type="term" value="P:methylation"/>
    <property type="evidence" value="ECO:0007669"/>
    <property type="project" value="UniProtKB-KW"/>
</dbReference>
<gene>
    <name evidence="10" type="ORF">SCHCODRAFT_256673</name>
</gene>
<name>D8PY14_SCHCM</name>
<accession>D8PY14</accession>
<dbReference type="PROSITE" id="PS51682">
    <property type="entry name" value="SAM_OMT_I"/>
    <property type="match status" value="1"/>
</dbReference>
<dbReference type="GO" id="GO:0000981">
    <property type="term" value="F:DNA-binding transcription factor activity, RNA polymerase II-specific"/>
    <property type="evidence" value="ECO:0007669"/>
    <property type="project" value="InterPro"/>
</dbReference>
<dbReference type="HOGENOM" id="CLU_284997_0_0_1"/>
<comment type="similarity">
    <text evidence="6">Belongs to the class I-like SAM-binding methyltransferase superfamily. Cation-dependent O-methyltransferase family.</text>
</comment>
<evidence type="ECO:0000256" key="3">
    <source>
        <dbReference type="ARBA" id="ARBA00022691"/>
    </source>
</evidence>
<keyword evidence="5" id="KW-0539">Nucleus</keyword>
<keyword evidence="1" id="KW-0489">Methyltransferase</keyword>
<dbReference type="CDD" id="cd00067">
    <property type="entry name" value="GAL4"/>
    <property type="match status" value="1"/>
</dbReference>
<dbReference type="EMBL" id="GL377304">
    <property type="protein sequence ID" value="EFI99769.1"/>
    <property type="molecule type" value="Genomic_DNA"/>
</dbReference>
<dbReference type="InParanoid" id="D8PY14"/>
<dbReference type="CDD" id="cd12148">
    <property type="entry name" value="fungal_TF_MHR"/>
    <property type="match status" value="1"/>
</dbReference>
<evidence type="ECO:0000259" key="9">
    <source>
        <dbReference type="SMART" id="SM00906"/>
    </source>
</evidence>
<dbReference type="SMART" id="SM00066">
    <property type="entry name" value="GAL4"/>
    <property type="match status" value="1"/>
</dbReference>
<organism evidence="11">
    <name type="scientific">Schizophyllum commune (strain H4-8 / FGSC 9210)</name>
    <name type="common">Split gill fungus</name>
    <dbReference type="NCBI Taxonomy" id="578458"/>
    <lineage>
        <taxon>Eukaryota</taxon>
        <taxon>Fungi</taxon>
        <taxon>Dikarya</taxon>
        <taxon>Basidiomycota</taxon>
        <taxon>Agaricomycotina</taxon>
        <taxon>Agaricomycetes</taxon>
        <taxon>Agaricomycetidae</taxon>
        <taxon>Agaricales</taxon>
        <taxon>Schizophyllaceae</taxon>
        <taxon>Schizophyllum</taxon>
    </lineage>
</organism>
<dbReference type="InterPro" id="IPR001138">
    <property type="entry name" value="Zn2Cys6_DnaBD"/>
</dbReference>
<feature type="region of interest" description="Disordered" evidence="7">
    <location>
        <begin position="867"/>
        <end position="886"/>
    </location>
</feature>
<dbReference type="InterPro" id="IPR007219">
    <property type="entry name" value="XnlR_reg_dom"/>
</dbReference>
<dbReference type="GO" id="GO:0008270">
    <property type="term" value="F:zinc ion binding"/>
    <property type="evidence" value="ECO:0007669"/>
    <property type="project" value="InterPro"/>
</dbReference>
<feature type="region of interest" description="Disordered" evidence="7">
    <location>
        <begin position="231"/>
        <end position="272"/>
    </location>
</feature>
<dbReference type="AlphaFoldDB" id="D8PY14"/>
<dbReference type="InterPro" id="IPR002935">
    <property type="entry name" value="SAM_O-MeTrfase"/>
</dbReference>
<keyword evidence="11" id="KW-1185">Reference proteome</keyword>
<evidence type="ECO:0000256" key="7">
    <source>
        <dbReference type="SAM" id="MobiDB-lite"/>
    </source>
</evidence>
<evidence type="ECO:0000259" key="8">
    <source>
        <dbReference type="SMART" id="SM00066"/>
    </source>
</evidence>
<dbReference type="STRING" id="578458.D8PY14"/>
<evidence type="ECO:0000256" key="1">
    <source>
        <dbReference type="ARBA" id="ARBA00022603"/>
    </source>
</evidence>